<dbReference type="Gene3D" id="1.20.58.530">
    <property type="match status" value="1"/>
</dbReference>
<dbReference type="PROSITE" id="PS51456">
    <property type="entry name" value="MYOSIN_MOTOR"/>
    <property type="match status" value="1"/>
</dbReference>
<evidence type="ECO:0000256" key="3">
    <source>
        <dbReference type="ARBA" id="ARBA00022490"/>
    </source>
</evidence>
<dbReference type="Pfam" id="PF24123">
    <property type="entry name" value="Myosin_VII_N"/>
    <property type="match status" value="1"/>
</dbReference>
<keyword evidence="4 9" id="KW-0547">Nucleotide-binding</keyword>
<dbReference type="Gene3D" id="1.20.120.720">
    <property type="entry name" value="Myosin VI head, motor domain, U50 subdomain"/>
    <property type="match status" value="1"/>
</dbReference>
<sequence>MAKSVQSQRAIKSAVGEIWFLLLHIERLKKTSEKNTDSSAGWKIGHCALSTAVISGEWVWVDSDIGVPIGARVKVSPSGQRLLVDDEGNEQILSPEREASLKIMHPTSVEGVGDMIKLGDMTDAGLLRNLLLRHRQGIFYTYTGSVLVAVNPYQDFPIYSAEQVKLYHGQKLGELPPHIFAIAESCYFNMTRHLRNQCCIISGESGAGKTESTKLILQYLAAVSGELSEQSIEQQILESNPILEAFGNAKTIHNDNSSRFGKYLEIFFSEDGVIKGARVEQYLLEKSRVCHQARGERNYHIFYCLLTGLTAEEKKTLKLGVAKEYKFLNKGDCFTCASRDEANDYSRIHSAMKILTFSKNQFEEIHKLLAAILHLGNVGFEGATQNNLETSDVTKSENFSVAASLLEVQPSSLAESLTHRSFMTNRERVTKPLSSEQAEHCRDAFVKAIYNKMFIWIVEKINSVTYKKSTSGADSPYHSIGLLDIFGFENFKTNSFEQLCINFANEKLQQFFVAHIFKLEQEEYLKEDIVWNKMKFSDNQNILDLLVGKPCNLLALIDEESNFPKGSDSTMLNKMNQQHKGNKTYVATKSEYDTNFGIQHFAGVVYYESEGFLEKNRDAVSFDIIKTVEMSTNKLLHKIFATELSNNGVKTTNNKRVVITPGNSVRTQPDKRKQVPTLSGQFRQSLDSLMKALSACQPFFIRCFKPNNSKKSKMFDRELCMRQLRYSGMKDTIRIRNLGYPIRHTFEEFVKRYRVLLKTAACDPKNETAAARCEAICKAVIVGEDKWKLGRTKIFLKKTENLTHKMLTGLDTHVATGLLHGLEQWDPVLWVPFIYLPPPSTLARDLNNGPLANDVSAPLPPLHQVESYLINKDVLDADDAILERLREQELSRIALIIQRVMLGQKDRKSFLKKRRAAVVLQKRWRAYREEKEKRVRGFQKRKSWKQKREAVILLQAQTRKLLARRTVQKMRDDASSRLEKENLDQLAIALQQGLEDLASATRSADEELEQELKSESESESATETESVTEQGSEANSYDLQPAPAVEVVQQKTFESDEFEKWRTIQEPVEETSFKTPGSDSKSTAPLSAPATPPVEEEDDDFDDESDEFSLFRFSILHFQSNISHTHINQRLKQPLLPHDDEGDALACLTVWWIILRFMGDIPEPKSQDATSQVSSTLMDRLPQRQGRRLSSLVGLDQKILRKNKKKLGAASRRASTILEEPENVTEDGDILIGEGPTLDRPLSPLEKLHIIVGYALTRRDIRDEIYCQICKQLVLNNNRKSRMLGWTLLSICLGIFPPTDLFVKFLKKFVSRGPDGYGAYCTERLHRILANGERKELPCLIELQVAKSKEALRCVCDSNGRPQYQCSYGISLHLC</sequence>
<dbReference type="InterPro" id="IPR000048">
    <property type="entry name" value="IQ_motif_EF-hand-BS"/>
</dbReference>
<dbReference type="GO" id="GO:0016459">
    <property type="term" value="C:myosin complex"/>
    <property type="evidence" value="ECO:0007669"/>
    <property type="project" value="UniProtKB-KW"/>
</dbReference>
<protein>
    <recommendedName>
        <fullName evidence="15">Myosin VIIB</fullName>
    </recommendedName>
</protein>
<keyword evidence="5 9" id="KW-0067">ATP-binding</keyword>
<dbReference type="InterPro" id="IPR000857">
    <property type="entry name" value="MyTH4_dom"/>
</dbReference>
<name>A0A9N7UUJ9_PLEPL</name>
<evidence type="ECO:0000313" key="13">
    <source>
        <dbReference type="EMBL" id="CAB1436680.1"/>
    </source>
</evidence>
<dbReference type="Pfam" id="PF00612">
    <property type="entry name" value="IQ"/>
    <property type="match status" value="1"/>
</dbReference>
<feature type="region of interest" description="Disordered" evidence="10">
    <location>
        <begin position="999"/>
        <end position="1043"/>
    </location>
</feature>
<feature type="domain" description="MyTH4" evidence="11">
    <location>
        <begin position="1126"/>
        <end position="1347"/>
    </location>
</feature>
<dbReference type="Pfam" id="PF00784">
    <property type="entry name" value="MyTH4"/>
    <property type="match status" value="1"/>
</dbReference>
<dbReference type="Pfam" id="PF00063">
    <property type="entry name" value="Myosin_head"/>
    <property type="match status" value="1"/>
</dbReference>
<dbReference type="PROSITE" id="PS50096">
    <property type="entry name" value="IQ"/>
    <property type="match status" value="1"/>
</dbReference>
<evidence type="ECO:0000256" key="1">
    <source>
        <dbReference type="ARBA" id="ARBA00004496"/>
    </source>
</evidence>
<evidence type="ECO:0000256" key="7">
    <source>
        <dbReference type="ARBA" id="ARBA00023175"/>
    </source>
</evidence>
<evidence type="ECO:0008006" key="15">
    <source>
        <dbReference type="Google" id="ProtNLM"/>
    </source>
</evidence>
<feature type="region of interest" description="Actin-binding" evidence="9">
    <location>
        <begin position="686"/>
        <end position="708"/>
    </location>
</feature>
<dbReference type="GO" id="GO:0005737">
    <property type="term" value="C:cytoplasm"/>
    <property type="evidence" value="ECO:0007669"/>
    <property type="project" value="UniProtKB-SubCell"/>
</dbReference>
<evidence type="ECO:0000259" key="12">
    <source>
        <dbReference type="PROSITE" id="PS51456"/>
    </source>
</evidence>
<dbReference type="GO" id="GO:0005524">
    <property type="term" value="F:ATP binding"/>
    <property type="evidence" value="ECO:0007669"/>
    <property type="project" value="UniProtKB-UniRule"/>
</dbReference>
<evidence type="ECO:0000259" key="11">
    <source>
        <dbReference type="PROSITE" id="PS51016"/>
    </source>
</evidence>
<dbReference type="GO" id="GO:0003779">
    <property type="term" value="F:actin binding"/>
    <property type="evidence" value="ECO:0007669"/>
    <property type="project" value="UniProtKB-KW"/>
</dbReference>
<reference evidence="13" key="1">
    <citation type="submission" date="2020-03" db="EMBL/GenBank/DDBJ databases">
        <authorList>
            <person name="Weist P."/>
        </authorList>
    </citation>
    <scope>NUCLEOTIDE SEQUENCE</scope>
</reference>
<dbReference type="Gene3D" id="1.20.5.190">
    <property type="match status" value="1"/>
</dbReference>
<feature type="compositionally biased region" description="Acidic residues" evidence="10">
    <location>
        <begin position="1094"/>
        <end position="1103"/>
    </location>
</feature>
<dbReference type="InterPro" id="IPR036961">
    <property type="entry name" value="Kinesin_motor_dom_sf"/>
</dbReference>
<accession>A0A9N7UUJ9</accession>
<dbReference type="InterPro" id="IPR027417">
    <property type="entry name" value="P-loop_NTPase"/>
</dbReference>
<dbReference type="Gene3D" id="6.20.240.20">
    <property type="match status" value="1"/>
</dbReference>
<dbReference type="InterPro" id="IPR038185">
    <property type="entry name" value="MyTH4_dom_sf"/>
</dbReference>
<dbReference type="PROSITE" id="PS51016">
    <property type="entry name" value="MYTH4"/>
    <property type="match status" value="1"/>
</dbReference>
<dbReference type="InterPro" id="IPR036106">
    <property type="entry name" value="MYSc_Myo7"/>
</dbReference>
<comment type="similarity">
    <text evidence="2 9">Belongs to the TRAFAC class myosin-kinesin ATPase superfamily. Myosin family.</text>
</comment>
<dbReference type="PRINTS" id="PR00193">
    <property type="entry name" value="MYOSINHEAVY"/>
</dbReference>
<dbReference type="EMBL" id="CADEAL010001924">
    <property type="protein sequence ID" value="CAB1436680.1"/>
    <property type="molecule type" value="Genomic_DNA"/>
</dbReference>
<dbReference type="Gene3D" id="1.25.40.530">
    <property type="entry name" value="MyTH4 domain"/>
    <property type="match status" value="1"/>
</dbReference>
<proteinExistence type="inferred from homology"/>
<dbReference type="PANTHER" id="PTHR22692">
    <property type="entry name" value="MYOSIN VII, XV"/>
    <property type="match status" value="1"/>
</dbReference>
<dbReference type="GO" id="GO:0003774">
    <property type="term" value="F:cytoskeletal motor activity"/>
    <property type="evidence" value="ECO:0007669"/>
    <property type="project" value="UniProtKB-UniRule"/>
</dbReference>
<dbReference type="Proteomes" id="UP001153269">
    <property type="component" value="Unassembled WGS sequence"/>
</dbReference>
<organism evidence="13 14">
    <name type="scientific">Pleuronectes platessa</name>
    <name type="common">European plaice</name>
    <dbReference type="NCBI Taxonomy" id="8262"/>
    <lineage>
        <taxon>Eukaryota</taxon>
        <taxon>Metazoa</taxon>
        <taxon>Chordata</taxon>
        <taxon>Craniata</taxon>
        <taxon>Vertebrata</taxon>
        <taxon>Euteleostomi</taxon>
        <taxon>Actinopterygii</taxon>
        <taxon>Neopterygii</taxon>
        <taxon>Teleostei</taxon>
        <taxon>Neoteleostei</taxon>
        <taxon>Acanthomorphata</taxon>
        <taxon>Carangaria</taxon>
        <taxon>Pleuronectiformes</taxon>
        <taxon>Pleuronectoidei</taxon>
        <taxon>Pleuronectidae</taxon>
        <taxon>Pleuronectes</taxon>
    </lineage>
</organism>
<comment type="subcellular location">
    <subcellularLocation>
        <location evidence="1">Cytoplasm</location>
    </subcellularLocation>
</comment>
<keyword evidence="6 9" id="KW-0518">Myosin</keyword>
<dbReference type="SUPFAM" id="SSF52540">
    <property type="entry name" value="P-loop containing nucleoside triphosphate hydrolases"/>
    <property type="match status" value="1"/>
</dbReference>
<feature type="binding site" evidence="9">
    <location>
        <begin position="203"/>
        <end position="210"/>
    </location>
    <ligand>
        <name>ATP</name>
        <dbReference type="ChEBI" id="CHEBI:30616"/>
    </ligand>
</feature>
<dbReference type="PANTHER" id="PTHR22692:SF24">
    <property type="entry name" value="MYOSIN VIIB"/>
    <property type="match status" value="1"/>
</dbReference>
<evidence type="ECO:0000256" key="10">
    <source>
        <dbReference type="SAM" id="MobiDB-lite"/>
    </source>
</evidence>
<evidence type="ECO:0000256" key="8">
    <source>
        <dbReference type="ARBA" id="ARBA00023203"/>
    </source>
</evidence>
<dbReference type="InterPro" id="IPR001609">
    <property type="entry name" value="Myosin_head_motor_dom-like"/>
</dbReference>
<dbReference type="CDD" id="cd01381">
    <property type="entry name" value="MYSc_Myo7"/>
    <property type="match status" value="1"/>
</dbReference>
<gene>
    <name evidence="13" type="ORF">PLEPLA_LOCUS24713</name>
</gene>
<dbReference type="FunFam" id="1.10.10.820:FF:000001">
    <property type="entry name" value="Myosin heavy chain"/>
    <property type="match status" value="1"/>
</dbReference>
<evidence type="ECO:0000256" key="5">
    <source>
        <dbReference type="ARBA" id="ARBA00022840"/>
    </source>
</evidence>
<keyword evidence="3" id="KW-0963">Cytoplasm</keyword>
<keyword evidence="8 9" id="KW-0009">Actin-binding</keyword>
<dbReference type="SMART" id="SM00242">
    <property type="entry name" value="MYSc"/>
    <property type="match status" value="1"/>
</dbReference>
<evidence type="ECO:0000256" key="6">
    <source>
        <dbReference type="ARBA" id="ARBA00023123"/>
    </source>
</evidence>
<dbReference type="Gene3D" id="1.10.10.820">
    <property type="match status" value="1"/>
</dbReference>
<comment type="caution">
    <text evidence="13">The sequence shown here is derived from an EMBL/GenBank/DDBJ whole genome shotgun (WGS) entry which is preliminary data.</text>
</comment>
<dbReference type="Gene3D" id="3.40.850.10">
    <property type="entry name" value="Kinesin motor domain"/>
    <property type="match status" value="1"/>
</dbReference>
<feature type="region of interest" description="Disordered" evidence="10">
    <location>
        <begin position="1058"/>
        <end position="1103"/>
    </location>
</feature>
<dbReference type="SMART" id="SM00139">
    <property type="entry name" value="MyTH4"/>
    <property type="match status" value="1"/>
</dbReference>
<keyword evidence="7 9" id="KW-0505">Motor protein</keyword>
<evidence type="ECO:0000256" key="9">
    <source>
        <dbReference type="PROSITE-ProRule" id="PRU00782"/>
    </source>
</evidence>
<dbReference type="InterPro" id="IPR057130">
    <property type="entry name" value="Myosin_VII_N"/>
</dbReference>
<dbReference type="SMART" id="SM00015">
    <property type="entry name" value="IQ"/>
    <property type="match status" value="3"/>
</dbReference>
<feature type="domain" description="Myosin motor" evidence="12">
    <location>
        <begin position="110"/>
        <end position="810"/>
    </location>
</feature>
<keyword evidence="14" id="KW-1185">Reference proteome</keyword>
<dbReference type="InterPro" id="IPR051567">
    <property type="entry name" value="Unconventional_Myosin_ATPase"/>
</dbReference>
<evidence type="ECO:0000256" key="2">
    <source>
        <dbReference type="ARBA" id="ARBA00008314"/>
    </source>
</evidence>
<evidence type="ECO:0000256" key="4">
    <source>
        <dbReference type="ARBA" id="ARBA00022741"/>
    </source>
</evidence>
<evidence type="ECO:0000313" key="14">
    <source>
        <dbReference type="Proteomes" id="UP001153269"/>
    </source>
</evidence>